<reference evidence="4 5" key="2">
    <citation type="submission" date="2018-02" db="EMBL/GenBank/DDBJ databases">
        <title>Whole genome sequencing analysis of Streptococcus pluranimalium isolated from cattle infected mastitis in China.</title>
        <authorList>
            <person name="Zhang J.-R."/>
            <person name="Hu G.-Z."/>
        </authorList>
    </citation>
    <scope>NUCLEOTIDE SEQUENCE [LARGE SCALE GENOMIC DNA]</scope>
    <source>
        <strain evidence="4 5">TH11417</strain>
    </source>
</reference>
<dbReference type="PANTHER" id="PTHR43479:SF11">
    <property type="entry name" value="ACREF_ENVCD OPERON REPRESSOR-RELATED"/>
    <property type="match status" value="1"/>
</dbReference>
<dbReference type="Pfam" id="PF14278">
    <property type="entry name" value="TetR_C_8"/>
    <property type="match status" value="1"/>
</dbReference>
<dbReference type="RefSeq" id="WP_104967832.1">
    <property type="nucleotide sequence ID" value="NZ_CP025536.1"/>
</dbReference>
<dbReference type="SUPFAM" id="SSF46689">
    <property type="entry name" value="Homeodomain-like"/>
    <property type="match status" value="1"/>
</dbReference>
<name>A0A2L0D3W7_9STRE</name>
<feature type="domain" description="HTH tetR-type" evidence="3">
    <location>
        <begin position="16"/>
        <end position="76"/>
    </location>
</feature>
<dbReference type="KEGG" id="splr:C0J00_05005"/>
<dbReference type="GeneID" id="98393263"/>
<dbReference type="PANTHER" id="PTHR43479">
    <property type="entry name" value="ACREF/ENVCD OPERON REPRESSOR-RELATED"/>
    <property type="match status" value="1"/>
</dbReference>
<dbReference type="PROSITE" id="PS50977">
    <property type="entry name" value="HTH_TETR_2"/>
    <property type="match status" value="1"/>
</dbReference>
<dbReference type="GO" id="GO:0003677">
    <property type="term" value="F:DNA binding"/>
    <property type="evidence" value="ECO:0007669"/>
    <property type="project" value="UniProtKB-UniRule"/>
</dbReference>
<accession>A0A2L0D3W7</accession>
<organism evidence="4 5">
    <name type="scientific">Streptococcus pluranimalium</name>
    <dbReference type="NCBI Taxonomy" id="82348"/>
    <lineage>
        <taxon>Bacteria</taxon>
        <taxon>Bacillati</taxon>
        <taxon>Bacillota</taxon>
        <taxon>Bacilli</taxon>
        <taxon>Lactobacillales</taxon>
        <taxon>Streptococcaceae</taxon>
        <taxon>Streptococcus</taxon>
    </lineage>
</organism>
<dbReference type="InterPro" id="IPR001647">
    <property type="entry name" value="HTH_TetR"/>
</dbReference>
<dbReference type="EMBL" id="CP025536">
    <property type="protein sequence ID" value="AUW96505.1"/>
    <property type="molecule type" value="Genomic_DNA"/>
</dbReference>
<evidence type="ECO:0000313" key="4">
    <source>
        <dbReference type="EMBL" id="AUW96505.1"/>
    </source>
</evidence>
<dbReference type="OrthoDB" id="9810250at2"/>
<proteinExistence type="predicted"/>
<dbReference type="InterPro" id="IPR039532">
    <property type="entry name" value="TetR_C_Firmicutes"/>
</dbReference>
<protein>
    <recommendedName>
        <fullName evidence="3">HTH tetR-type domain-containing protein</fullName>
    </recommendedName>
</protein>
<dbReference type="Gene3D" id="1.10.357.10">
    <property type="entry name" value="Tetracycline Repressor, domain 2"/>
    <property type="match status" value="1"/>
</dbReference>
<evidence type="ECO:0000256" key="2">
    <source>
        <dbReference type="PROSITE-ProRule" id="PRU00335"/>
    </source>
</evidence>
<evidence type="ECO:0000259" key="3">
    <source>
        <dbReference type="PROSITE" id="PS50977"/>
    </source>
</evidence>
<reference evidence="4 5" key="1">
    <citation type="submission" date="2017-12" db="EMBL/GenBank/DDBJ databases">
        <authorList>
            <person name="Hurst M.R.H."/>
        </authorList>
    </citation>
    <scope>NUCLEOTIDE SEQUENCE [LARGE SCALE GENOMIC DNA]</scope>
    <source>
        <strain evidence="4 5">TH11417</strain>
    </source>
</reference>
<keyword evidence="1 2" id="KW-0238">DNA-binding</keyword>
<dbReference type="Pfam" id="PF00440">
    <property type="entry name" value="TetR_N"/>
    <property type="match status" value="1"/>
</dbReference>
<dbReference type="InterPro" id="IPR050624">
    <property type="entry name" value="HTH-type_Tx_Regulator"/>
</dbReference>
<sequence>MKDLSYLHRSNAENNELTREALETALFLLLKEKTIDRISITDLVKKAGVARNSFYRNYDSKEDVLRSILQEKFAQLASHNVVRFQKNPQEGIEALLEFIADDFDFFKLMLSENLRYLIEEEIYRYQPDAFLENNDIDRIRNYFVASGTSRILTDWIGDKNHYSPKEMAAICYRLIED</sequence>
<evidence type="ECO:0000313" key="5">
    <source>
        <dbReference type="Proteomes" id="UP000238956"/>
    </source>
</evidence>
<evidence type="ECO:0000256" key="1">
    <source>
        <dbReference type="ARBA" id="ARBA00023125"/>
    </source>
</evidence>
<keyword evidence="5" id="KW-1185">Reference proteome</keyword>
<dbReference type="AlphaFoldDB" id="A0A2L0D3W7"/>
<feature type="DNA-binding region" description="H-T-H motif" evidence="2">
    <location>
        <begin position="39"/>
        <end position="58"/>
    </location>
</feature>
<dbReference type="InterPro" id="IPR009057">
    <property type="entry name" value="Homeodomain-like_sf"/>
</dbReference>
<dbReference type="Proteomes" id="UP000238956">
    <property type="component" value="Chromosome"/>
</dbReference>
<gene>
    <name evidence="4" type="ORF">C0J00_05005</name>
</gene>